<reference evidence="8" key="1">
    <citation type="submission" date="2016-10" db="EMBL/GenBank/DDBJ databases">
        <authorList>
            <person name="Varghese N."/>
            <person name="Submissions S."/>
        </authorList>
    </citation>
    <scope>NUCLEOTIDE SEQUENCE [LARGE SCALE GENOMIC DNA]</scope>
    <source>
        <strain evidence="8">DSM 17044</strain>
    </source>
</reference>
<proteinExistence type="inferred from homology"/>
<gene>
    <name evidence="7" type="ORF">SAMN05444354_110266</name>
</gene>
<evidence type="ECO:0000256" key="1">
    <source>
        <dbReference type="ARBA" id="ARBA00001933"/>
    </source>
</evidence>
<dbReference type="InterPro" id="IPR005814">
    <property type="entry name" value="Aminotrans_3"/>
</dbReference>
<sequence>MSDKNVSLLSRKDAATPRGVGVMAPFFVARAENSELWDVEGRRFIDFAGGIAVLNTGHRHPRVVAAVKAQLDAFTHSAYQIVPYESYVRLAERLNQLTPGAFAKKTTFFSTGAEAVENAVKIARAATGRSGVIAFSGGFHGRTMMGMALTGKVSPYKAGFGPFPPEVYHVPFPSGLHGIRVEDTFQALRNLFAADIEPKRVAAILIEPVQGEGGFYVAPPELMRRLRKLCDEHGILLIADEVQTGFARTGKWFAMQHHDVVPDLVVTAKSLAGGFPLSAVTGRAEVMDAPAPGGLGGTYAGNPLSIAAAHAVLDVIEEEGLVGRANELGGVLRTRLEALKAKVPQMAEVRGLGAMLAVEFCQPGGNTPDAEFTKTVKARALDKGLMLLTCGVHSNVIRFLFPLTVPEPVFKEGLAILESSLAG</sequence>
<keyword evidence="3 7" id="KW-0032">Aminotransferase</keyword>
<dbReference type="FunFam" id="3.40.640.10:FF:000013">
    <property type="entry name" value="4-aminobutyrate aminotransferase"/>
    <property type="match status" value="1"/>
</dbReference>
<dbReference type="Gene3D" id="3.40.640.10">
    <property type="entry name" value="Type I PLP-dependent aspartate aminotransferase-like (Major domain)"/>
    <property type="match status" value="1"/>
</dbReference>
<evidence type="ECO:0000256" key="4">
    <source>
        <dbReference type="ARBA" id="ARBA00022679"/>
    </source>
</evidence>
<evidence type="ECO:0000256" key="6">
    <source>
        <dbReference type="RuleBase" id="RU003560"/>
    </source>
</evidence>
<evidence type="ECO:0000256" key="5">
    <source>
        <dbReference type="ARBA" id="ARBA00022898"/>
    </source>
</evidence>
<dbReference type="Pfam" id="PF00202">
    <property type="entry name" value="Aminotran_3"/>
    <property type="match status" value="1"/>
</dbReference>
<name>A0A1H7V091_STIAU</name>
<dbReference type="SUPFAM" id="SSF53383">
    <property type="entry name" value="PLP-dependent transferases"/>
    <property type="match status" value="1"/>
</dbReference>
<evidence type="ECO:0000313" key="7">
    <source>
        <dbReference type="EMBL" id="SEM02295.1"/>
    </source>
</evidence>
<organism evidence="7 8">
    <name type="scientific">Stigmatella aurantiaca</name>
    <dbReference type="NCBI Taxonomy" id="41"/>
    <lineage>
        <taxon>Bacteria</taxon>
        <taxon>Pseudomonadati</taxon>
        <taxon>Myxococcota</taxon>
        <taxon>Myxococcia</taxon>
        <taxon>Myxococcales</taxon>
        <taxon>Cystobacterineae</taxon>
        <taxon>Archangiaceae</taxon>
        <taxon>Stigmatella</taxon>
    </lineage>
</organism>
<comment type="cofactor">
    <cofactor evidence="1">
        <name>pyridoxal 5'-phosphate</name>
        <dbReference type="ChEBI" id="CHEBI:597326"/>
    </cofactor>
</comment>
<dbReference type="GO" id="GO:0030170">
    <property type="term" value="F:pyridoxal phosphate binding"/>
    <property type="evidence" value="ECO:0007669"/>
    <property type="project" value="InterPro"/>
</dbReference>
<comment type="similarity">
    <text evidence="2 6">Belongs to the class-III pyridoxal-phosphate-dependent aminotransferase family.</text>
</comment>
<dbReference type="GO" id="GO:0042802">
    <property type="term" value="F:identical protein binding"/>
    <property type="evidence" value="ECO:0007669"/>
    <property type="project" value="TreeGrafter"/>
</dbReference>
<dbReference type="PANTHER" id="PTHR11986">
    <property type="entry name" value="AMINOTRANSFERASE CLASS III"/>
    <property type="match status" value="1"/>
</dbReference>
<dbReference type="GO" id="GO:0009448">
    <property type="term" value="P:gamma-aminobutyric acid metabolic process"/>
    <property type="evidence" value="ECO:0007669"/>
    <property type="project" value="InterPro"/>
</dbReference>
<dbReference type="NCBIfam" id="TIGR00700">
    <property type="entry name" value="GABAtrnsam"/>
    <property type="match status" value="1"/>
</dbReference>
<dbReference type="RefSeq" id="WP_075008217.1">
    <property type="nucleotide sequence ID" value="NZ_FOAP01000010.1"/>
</dbReference>
<dbReference type="CDD" id="cd00610">
    <property type="entry name" value="OAT_like"/>
    <property type="match status" value="1"/>
</dbReference>
<dbReference type="InterPro" id="IPR049704">
    <property type="entry name" value="Aminotrans_3_PPA_site"/>
</dbReference>
<keyword evidence="5 6" id="KW-0663">Pyridoxal phosphate</keyword>
<dbReference type="InterPro" id="IPR015424">
    <property type="entry name" value="PyrdxlP-dep_Trfase"/>
</dbReference>
<dbReference type="GO" id="GO:0034386">
    <property type="term" value="F:4-aminobutyrate:2-oxoglutarate transaminase activity"/>
    <property type="evidence" value="ECO:0007669"/>
    <property type="project" value="InterPro"/>
</dbReference>
<keyword evidence="4 7" id="KW-0808">Transferase</keyword>
<dbReference type="InterPro" id="IPR015422">
    <property type="entry name" value="PyrdxlP-dep_Trfase_small"/>
</dbReference>
<dbReference type="InterPro" id="IPR015421">
    <property type="entry name" value="PyrdxlP-dep_Trfase_major"/>
</dbReference>
<accession>A0A1H7V091</accession>
<dbReference type="PROSITE" id="PS00600">
    <property type="entry name" value="AA_TRANSFER_CLASS_3"/>
    <property type="match status" value="1"/>
</dbReference>
<dbReference type="OrthoDB" id="9801834at2"/>
<dbReference type="InterPro" id="IPR004632">
    <property type="entry name" value="4NH2But_aminotransferase_bac"/>
</dbReference>
<dbReference type="AlphaFoldDB" id="A0A1H7V091"/>
<keyword evidence="8" id="KW-1185">Reference proteome</keyword>
<dbReference type="Proteomes" id="UP000182719">
    <property type="component" value="Unassembled WGS sequence"/>
</dbReference>
<dbReference type="Gene3D" id="3.90.1150.10">
    <property type="entry name" value="Aspartate Aminotransferase, domain 1"/>
    <property type="match status" value="1"/>
</dbReference>
<protein>
    <submittedName>
        <fullName evidence="7">4-aminobutyrate aminotransferase apoenzyme</fullName>
    </submittedName>
</protein>
<evidence type="ECO:0000256" key="2">
    <source>
        <dbReference type="ARBA" id="ARBA00008954"/>
    </source>
</evidence>
<dbReference type="InterPro" id="IPR050103">
    <property type="entry name" value="Class-III_PLP-dep_AT"/>
</dbReference>
<dbReference type="EMBL" id="FOAP01000010">
    <property type="protein sequence ID" value="SEM02295.1"/>
    <property type="molecule type" value="Genomic_DNA"/>
</dbReference>
<evidence type="ECO:0000313" key="8">
    <source>
        <dbReference type="Proteomes" id="UP000182719"/>
    </source>
</evidence>
<dbReference type="PIRSF" id="PIRSF000521">
    <property type="entry name" value="Transaminase_4ab_Lys_Orn"/>
    <property type="match status" value="1"/>
</dbReference>
<evidence type="ECO:0000256" key="3">
    <source>
        <dbReference type="ARBA" id="ARBA00022576"/>
    </source>
</evidence>